<dbReference type="AlphaFoldDB" id="A0A433DBT1"/>
<sequence>MKFLSVAAVFALLAIVAQTVPTELSEVEGLKHGLLQKRSPCSIIHPNGNVWACQDPSICDDIRVVTETSISCSCFKVEIGARLPKANTLTITSSAPNVMESRNALSFEKAPYSPIKY</sequence>
<accession>A0A433DBT1</accession>
<reference evidence="2 3" key="1">
    <citation type="journal article" date="2018" name="New Phytol.">
        <title>Phylogenomics of Endogonaceae and evolution of mycorrhizas within Mucoromycota.</title>
        <authorList>
            <person name="Chang Y."/>
            <person name="Desiro A."/>
            <person name="Na H."/>
            <person name="Sandor L."/>
            <person name="Lipzen A."/>
            <person name="Clum A."/>
            <person name="Barry K."/>
            <person name="Grigoriev I.V."/>
            <person name="Martin F.M."/>
            <person name="Stajich J.E."/>
            <person name="Smith M.E."/>
            <person name="Bonito G."/>
            <person name="Spatafora J.W."/>
        </authorList>
    </citation>
    <scope>NUCLEOTIDE SEQUENCE [LARGE SCALE GENOMIC DNA]</scope>
    <source>
        <strain evidence="2 3">GMNB39</strain>
    </source>
</reference>
<gene>
    <name evidence="2" type="ORF">BC936DRAFT_144753</name>
</gene>
<proteinExistence type="predicted"/>
<feature type="chain" id="PRO_5019554110" evidence="1">
    <location>
        <begin position="20"/>
        <end position="117"/>
    </location>
</feature>
<organism evidence="2 3">
    <name type="scientific">Jimgerdemannia flammicorona</name>
    <dbReference type="NCBI Taxonomy" id="994334"/>
    <lineage>
        <taxon>Eukaryota</taxon>
        <taxon>Fungi</taxon>
        <taxon>Fungi incertae sedis</taxon>
        <taxon>Mucoromycota</taxon>
        <taxon>Mucoromycotina</taxon>
        <taxon>Endogonomycetes</taxon>
        <taxon>Endogonales</taxon>
        <taxon>Endogonaceae</taxon>
        <taxon>Jimgerdemannia</taxon>
    </lineage>
</organism>
<protein>
    <submittedName>
        <fullName evidence="2">Uncharacterized protein</fullName>
    </submittedName>
</protein>
<comment type="caution">
    <text evidence="2">The sequence shown here is derived from an EMBL/GenBank/DDBJ whole genome shotgun (WGS) entry which is preliminary data.</text>
</comment>
<dbReference type="EMBL" id="RBNI01003502">
    <property type="protein sequence ID" value="RUP48286.1"/>
    <property type="molecule type" value="Genomic_DNA"/>
</dbReference>
<feature type="signal peptide" evidence="1">
    <location>
        <begin position="1"/>
        <end position="19"/>
    </location>
</feature>
<evidence type="ECO:0000313" key="3">
    <source>
        <dbReference type="Proteomes" id="UP000268093"/>
    </source>
</evidence>
<keyword evidence="1" id="KW-0732">Signal</keyword>
<name>A0A433DBT1_9FUNG</name>
<evidence type="ECO:0000256" key="1">
    <source>
        <dbReference type="SAM" id="SignalP"/>
    </source>
</evidence>
<evidence type="ECO:0000313" key="2">
    <source>
        <dbReference type="EMBL" id="RUP48286.1"/>
    </source>
</evidence>
<dbReference type="Proteomes" id="UP000268093">
    <property type="component" value="Unassembled WGS sequence"/>
</dbReference>
<keyword evidence="3" id="KW-1185">Reference proteome</keyword>